<dbReference type="Gene3D" id="3.30.1050.40">
    <property type="match status" value="1"/>
</dbReference>
<keyword evidence="3" id="KW-1185">Reference proteome</keyword>
<accession>D9WUH4</accession>
<evidence type="ECO:0000313" key="3">
    <source>
        <dbReference type="Proteomes" id="UP000003963"/>
    </source>
</evidence>
<dbReference type="Pfam" id="PF17844">
    <property type="entry name" value="SCP_3"/>
    <property type="match status" value="1"/>
</dbReference>
<gene>
    <name evidence="2" type="ORF">SSOG_04123</name>
</gene>
<organism evidence="2 3">
    <name type="scientific">Streptomyces himastatinicus ATCC 53653</name>
    <dbReference type="NCBI Taxonomy" id="457427"/>
    <lineage>
        <taxon>Bacteria</taxon>
        <taxon>Bacillati</taxon>
        <taxon>Actinomycetota</taxon>
        <taxon>Actinomycetes</taxon>
        <taxon>Kitasatosporales</taxon>
        <taxon>Streptomycetaceae</taxon>
        <taxon>Streptomyces</taxon>
        <taxon>Streptomyces violaceusniger group</taxon>
    </lineage>
</organism>
<evidence type="ECO:0000313" key="2">
    <source>
        <dbReference type="EMBL" id="EFL24409.1"/>
    </source>
</evidence>
<name>D9WUH4_9ACTN</name>
<dbReference type="RefSeq" id="WP_009716217.1">
    <property type="nucleotide sequence ID" value="NZ_GG657754.1"/>
</dbReference>
<dbReference type="AlphaFoldDB" id="D9WUH4"/>
<dbReference type="STRING" id="457427.SSOG_04123"/>
<dbReference type="InterPro" id="IPR041629">
    <property type="entry name" value="SCP_3"/>
</dbReference>
<reference evidence="2 3" key="1">
    <citation type="submission" date="2009-02" db="EMBL/GenBank/DDBJ databases">
        <title>Annotation of Streptomyces hygroscopicus strain ATCC 53653.</title>
        <authorList>
            <consortium name="The Broad Institute Genome Sequencing Platform"/>
            <consortium name="Broad Institute Microbial Sequencing Center"/>
            <person name="Fischbach M."/>
            <person name="Godfrey P."/>
            <person name="Ward D."/>
            <person name="Young S."/>
            <person name="Zeng Q."/>
            <person name="Koehrsen M."/>
            <person name="Alvarado L."/>
            <person name="Berlin A.M."/>
            <person name="Bochicchio J."/>
            <person name="Borenstein D."/>
            <person name="Chapman S.B."/>
            <person name="Chen Z."/>
            <person name="Engels R."/>
            <person name="Freedman E."/>
            <person name="Gellesch M."/>
            <person name="Goldberg J."/>
            <person name="Griggs A."/>
            <person name="Gujja S."/>
            <person name="Heilman E.R."/>
            <person name="Heiman D.I."/>
            <person name="Hepburn T.A."/>
            <person name="Howarth C."/>
            <person name="Jen D."/>
            <person name="Larson L."/>
            <person name="Lewis B."/>
            <person name="Mehta T."/>
            <person name="Park D."/>
            <person name="Pearson M."/>
            <person name="Richards J."/>
            <person name="Roberts A."/>
            <person name="Saif S."/>
            <person name="Shea T.D."/>
            <person name="Shenoy N."/>
            <person name="Sisk P."/>
            <person name="Stolte C."/>
            <person name="Sykes S.N."/>
            <person name="Thomson T."/>
            <person name="Walk T."/>
            <person name="White J."/>
            <person name="Yandava C."/>
            <person name="Straight P."/>
            <person name="Clardy J."/>
            <person name="Hung D."/>
            <person name="Kolter R."/>
            <person name="Mekalanos J."/>
            <person name="Walker S."/>
            <person name="Walsh C.T."/>
            <person name="Wieland-Brown L.C."/>
            <person name="Haas B."/>
            <person name="Nusbaum C."/>
            <person name="Birren B."/>
        </authorList>
    </citation>
    <scope>NUCLEOTIDE SEQUENCE [LARGE SCALE GENOMIC DNA]</scope>
    <source>
        <strain evidence="2 3">ATCC 53653</strain>
    </source>
</reference>
<sequence>MPPRARARARTYDPAKTRAAVTAQLRHVQEAVRGLDEERLGAPTRGGGRSVRELIAELPTAVGEDDVLVTRCVELVVHSDDLAAATGLTVPYDRQALATAVRVLADGLAAKAPGGSVELRIPPFAVVQCVEGPRHTRGTPPNVVETDALTWIRLATGRIGWSEALEAGEVTASGERADLAAHLPVRD</sequence>
<evidence type="ECO:0000259" key="1">
    <source>
        <dbReference type="Pfam" id="PF17844"/>
    </source>
</evidence>
<dbReference type="OrthoDB" id="8481083at2"/>
<feature type="domain" description="Bacterial SCP orthologue" evidence="1">
    <location>
        <begin position="93"/>
        <end position="185"/>
    </location>
</feature>
<dbReference type="InterPro" id="IPR034660">
    <property type="entry name" value="DinB/YfiT-like"/>
</dbReference>
<dbReference type="EMBL" id="GG657754">
    <property type="protein sequence ID" value="EFL24409.1"/>
    <property type="molecule type" value="Genomic_DNA"/>
</dbReference>
<proteinExistence type="predicted"/>
<protein>
    <recommendedName>
        <fullName evidence="1">Bacterial SCP orthologue domain-containing protein</fullName>
    </recommendedName>
</protein>
<dbReference type="SUPFAM" id="SSF109854">
    <property type="entry name" value="DinB/YfiT-like putative metalloenzymes"/>
    <property type="match status" value="1"/>
</dbReference>
<dbReference type="HOGENOM" id="CLU_123202_2_0_11"/>
<dbReference type="Proteomes" id="UP000003963">
    <property type="component" value="Unassembled WGS sequence"/>
</dbReference>